<proteinExistence type="predicted"/>
<dbReference type="InterPro" id="IPR052020">
    <property type="entry name" value="Cyclic_di-GMP/3'3'-cGAMP_PDE"/>
</dbReference>
<evidence type="ECO:0000259" key="1">
    <source>
        <dbReference type="PROSITE" id="PS51832"/>
    </source>
</evidence>
<dbReference type="PANTHER" id="PTHR45228:SF8">
    <property type="entry name" value="TWO-COMPONENT RESPONSE REGULATOR-RELATED"/>
    <property type="match status" value="1"/>
</dbReference>
<organism evidence="2 3">
    <name type="scientific">Sulfurimonas diazotrophicus</name>
    <dbReference type="NCBI Taxonomy" id="3131939"/>
    <lineage>
        <taxon>Bacteria</taxon>
        <taxon>Pseudomonadati</taxon>
        <taxon>Campylobacterota</taxon>
        <taxon>Epsilonproteobacteria</taxon>
        <taxon>Campylobacterales</taxon>
        <taxon>Sulfurimonadaceae</taxon>
        <taxon>Sulfurimonas</taxon>
    </lineage>
</organism>
<dbReference type="SMART" id="SM00471">
    <property type="entry name" value="HDc"/>
    <property type="match status" value="1"/>
</dbReference>
<keyword evidence="3" id="KW-1185">Reference proteome</keyword>
<dbReference type="Gene3D" id="1.10.3210.10">
    <property type="entry name" value="Hypothetical protein af1432"/>
    <property type="match status" value="1"/>
</dbReference>
<dbReference type="InterPro" id="IPR003607">
    <property type="entry name" value="HD/PDEase_dom"/>
</dbReference>
<protein>
    <submittedName>
        <fullName evidence="2">HD domain-containing phosphohydrolase</fullName>
    </submittedName>
</protein>
<sequence>MNLFESLHAQPCSIEGLRESLRQRHSQTHEHCERVVLLADAFGRACSLSPDEQVQLLYSAMFHDIGKIGIPDSILLHPDALAPEQRETMQLHSTMGEAIVRLLQLPQGDRIADHVRHHHEHFDGSGYPDRLEGEAIPRIARMLSILDSYDALRETRPYRAAMPHHDAIEIMQNESGTKHDPELLTIFLQLEVMDMIEKQYGANEK</sequence>
<gene>
    <name evidence="2" type="ORF">WCY31_10300</name>
</gene>
<evidence type="ECO:0000313" key="3">
    <source>
        <dbReference type="Proteomes" id="UP001447842"/>
    </source>
</evidence>
<dbReference type="Pfam" id="PF13487">
    <property type="entry name" value="HD_5"/>
    <property type="match status" value="1"/>
</dbReference>
<dbReference type="RefSeq" id="WP_345969736.1">
    <property type="nucleotide sequence ID" value="NZ_CP147920.1"/>
</dbReference>
<dbReference type="SUPFAM" id="SSF109604">
    <property type="entry name" value="HD-domain/PDEase-like"/>
    <property type="match status" value="1"/>
</dbReference>
<dbReference type="PANTHER" id="PTHR45228">
    <property type="entry name" value="CYCLIC DI-GMP PHOSPHODIESTERASE TM_0186-RELATED"/>
    <property type="match status" value="1"/>
</dbReference>
<evidence type="ECO:0000313" key="2">
    <source>
        <dbReference type="EMBL" id="XAU14630.1"/>
    </source>
</evidence>
<dbReference type="InterPro" id="IPR037522">
    <property type="entry name" value="HD_GYP_dom"/>
</dbReference>
<feature type="domain" description="HD-GYP" evidence="1">
    <location>
        <begin position="6"/>
        <end position="203"/>
    </location>
</feature>
<dbReference type="CDD" id="cd00077">
    <property type="entry name" value="HDc"/>
    <property type="match status" value="1"/>
</dbReference>
<dbReference type="Proteomes" id="UP001447842">
    <property type="component" value="Chromosome"/>
</dbReference>
<dbReference type="PROSITE" id="PS51832">
    <property type="entry name" value="HD_GYP"/>
    <property type="match status" value="1"/>
</dbReference>
<dbReference type="EMBL" id="CP147920">
    <property type="protein sequence ID" value="XAU14630.1"/>
    <property type="molecule type" value="Genomic_DNA"/>
</dbReference>
<reference evidence="2 3" key="1">
    <citation type="submission" date="2024-03" db="EMBL/GenBank/DDBJ databases">
        <title>Sulfurimonas sp. HSL3-1.</title>
        <authorList>
            <person name="Wang S."/>
        </authorList>
    </citation>
    <scope>NUCLEOTIDE SEQUENCE [LARGE SCALE GENOMIC DNA]</scope>
    <source>
        <strain evidence="2 3">HSL3-1</strain>
    </source>
</reference>
<name>A0ABZ3H7V8_9BACT</name>
<accession>A0ABZ3H7V8</accession>